<proteinExistence type="predicted"/>
<name>A0AA41QTP3_9MICO</name>
<evidence type="ECO:0000259" key="2">
    <source>
        <dbReference type="Pfam" id="PF00561"/>
    </source>
</evidence>
<dbReference type="SUPFAM" id="SSF53474">
    <property type="entry name" value="alpha/beta-Hydrolases"/>
    <property type="match status" value="1"/>
</dbReference>
<dbReference type="GO" id="GO:0016787">
    <property type="term" value="F:hydrolase activity"/>
    <property type="evidence" value="ECO:0007669"/>
    <property type="project" value="UniProtKB-KW"/>
</dbReference>
<evidence type="ECO:0000313" key="4">
    <source>
        <dbReference type="Proteomes" id="UP001165341"/>
    </source>
</evidence>
<dbReference type="InterPro" id="IPR029058">
    <property type="entry name" value="AB_hydrolase_fold"/>
</dbReference>
<dbReference type="RefSeq" id="WP_243010870.1">
    <property type="nucleotide sequence ID" value="NZ_JALGAR010000001.1"/>
</dbReference>
<protein>
    <submittedName>
        <fullName evidence="3">Alpha/beta hydrolase</fullName>
    </submittedName>
</protein>
<feature type="compositionally biased region" description="Basic and acidic residues" evidence="1">
    <location>
        <begin position="275"/>
        <end position="284"/>
    </location>
</feature>
<dbReference type="Proteomes" id="UP001165341">
    <property type="component" value="Unassembled WGS sequence"/>
</dbReference>
<dbReference type="InterPro" id="IPR000073">
    <property type="entry name" value="AB_hydrolase_1"/>
</dbReference>
<dbReference type="AlphaFoldDB" id="A0AA41QTP3"/>
<organism evidence="3 4">
    <name type="scientific">Cryobacterium zhongshanensis</name>
    <dbReference type="NCBI Taxonomy" id="2928153"/>
    <lineage>
        <taxon>Bacteria</taxon>
        <taxon>Bacillati</taxon>
        <taxon>Actinomycetota</taxon>
        <taxon>Actinomycetes</taxon>
        <taxon>Micrococcales</taxon>
        <taxon>Microbacteriaceae</taxon>
        <taxon>Cryobacterium</taxon>
    </lineage>
</organism>
<evidence type="ECO:0000313" key="3">
    <source>
        <dbReference type="EMBL" id="MCI4656803.1"/>
    </source>
</evidence>
<evidence type="ECO:0000256" key="1">
    <source>
        <dbReference type="SAM" id="MobiDB-lite"/>
    </source>
</evidence>
<sequence>MGWWAALTGRVRRRRPPLLHIATDEGTGPVVILVHGIASSSVTFRELVPLLTPRHRVIAVDILGFGESPAPEGCEYRLEDHVEALAATIRSLRLREPFVLVGHSLGSLIVARLAASPVTRFDRRTRISRVVLVGPPVYLSPTEIGDRWVRARVSVYLRAYAFLRENKDFTIGNAAIISRLLPKGIFEITERNWTPFVKSLEHCIESQTLVSDIASLRVPVDVVYGSLDAFIQSGSLTVIERMRHVTMHRVEANDHLIRPRLARELLTVIETATGADDRPADPDGPRAPASAAAR</sequence>
<keyword evidence="4" id="KW-1185">Reference proteome</keyword>
<dbReference type="Gene3D" id="3.40.50.1820">
    <property type="entry name" value="alpha/beta hydrolase"/>
    <property type="match status" value="1"/>
</dbReference>
<dbReference type="EMBL" id="JALGAR010000001">
    <property type="protein sequence ID" value="MCI4656803.1"/>
    <property type="molecule type" value="Genomic_DNA"/>
</dbReference>
<dbReference type="Pfam" id="PF00561">
    <property type="entry name" value="Abhydrolase_1"/>
    <property type="match status" value="1"/>
</dbReference>
<gene>
    <name evidence="3" type="ORF">MQH31_03110</name>
</gene>
<dbReference type="PANTHER" id="PTHR46438:SF11">
    <property type="entry name" value="LIPASE-RELATED"/>
    <property type="match status" value="1"/>
</dbReference>
<accession>A0AA41QTP3</accession>
<dbReference type="PANTHER" id="PTHR46438">
    <property type="entry name" value="ALPHA/BETA-HYDROLASES SUPERFAMILY PROTEIN"/>
    <property type="match status" value="1"/>
</dbReference>
<feature type="domain" description="AB hydrolase-1" evidence="2">
    <location>
        <begin position="29"/>
        <end position="155"/>
    </location>
</feature>
<feature type="region of interest" description="Disordered" evidence="1">
    <location>
        <begin position="272"/>
        <end position="294"/>
    </location>
</feature>
<reference evidence="3" key="1">
    <citation type="submission" date="2022-03" db="EMBL/GenBank/DDBJ databases">
        <title>Cryobacterium sp. nov. strain ZS14-85, isolated from Antarctic soil.</title>
        <authorList>
            <person name="Li J."/>
            <person name="Niu G."/>
        </authorList>
    </citation>
    <scope>NUCLEOTIDE SEQUENCE</scope>
    <source>
        <strain evidence="3">ZS14-85</strain>
    </source>
</reference>
<comment type="caution">
    <text evidence="3">The sequence shown here is derived from an EMBL/GenBank/DDBJ whole genome shotgun (WGS) entry which is preliminary data.</text>
</comment>
<keyword evidence="3" id="KW-0378">Hydrolase</keyword>